<evidence type="ECO:0000256" key="1">
    <source>
        <dbReference type="SAM" id="SignalP"/>
    </source>
</evidence>
<dbReference type="PROSITE" id="PS51257">
    <property type="entry name" value="PROKAR_LIPOPROTEIN"/>
    <property type="match status" value="1"/>
</dbReference>
<accession>A0AAD7CER2</accession>
<sequence>MLALYRLFTLALASVACARTLDVRQVTNTNAAINAIVDRLDETMRHAGPAILTLMANHKLSPTTLGTQMDSIGAAFRRTTTALAATPVSGGSTTVMPTNDEIAVTYSDAMQLVSASLSGIIRNGRVPNFPTMVATLDPIMAAAATQFNKTLPNSISLVAIMLRDAGQFLLAEGFNQTFAAIKPTTAPTT</sequence>
<feature type="signal peptide" evidence="1">
    <location>
        <begin position="1"/>
        <end position="18"/>
    </location>
</feature>
<comment type="caution">
    <text evidence="2">The sequence shown here is derived from an EMBL/GenBank/DDBJ whole genome shotgun (WGS) entry which is preliminary data.</text>
</comment>
<evidence type="ECO:0000313" key="3">
    <source>
        <dbReference type="Proteomes" id="UP001221757"/>
    </source>
</evidence>
<reference evidence="2" key="1">
    <citation type="submission" date="2023-03" db="EMBL/GenBank/DDBJ databases">
        <title>Massive genome expansion in bonnet fungi (Mycena s.s.) driven by repeated elements and novel gene families across ecological guilds.</title>
        <authorList>
            <consortium name="Lawrence Berkeley National Laboratory"/>
            <person name="Harder C.B."/>
            <person name="Miyauchi S."/>
            <person name="Viragh M."/>
            <person name="Kuo A."/>
            <person name="Thoen E."/>
            <person name="Andreopoulos B."/>
            <person name="Lu D."/>
            <person name="Skrede I."/>
            <person name="Drula E."/>
            <person name="Henrissat B."/>
            <person name="Morin E."/>
            <person name="Kohler A."/>
            <person name="Barry K."/>
            <person name="LaButti K."/>
            <person name="Morin E."/>
            <person name="Salamov A."/>
            <person name="Lipzen A."/>
            <person name="Mereny Z."/>
            <person name="Hegedus B."/>
            <person name="Baldrian P."/>
            <person name="Stursova M."/>
            <person name="Weitz H."/>
            <person name="Taylor A."/>
            <person name="Grigoriev I.V."/>
            <person name="Nagy L.G."/>
            <person name="Martin F."/>
            <person name="Kauserud H."/>
        </authorList>
    </citation>
    <scope>NUCLEOTIDE SEQUENCE</scope>
    <source>
        <strain evidence="2">CBHHK067</strain>
    </source>
</reference>
<name>A0AAD7CER2_MYCRO</name>
<dbReference type="Proteomes" id="UP001221757">
    <property type="component" value="Unassembled WGS sequence"/>
</dbReference>
<gene>
    <name evidence="2" type="ORF">B0H17DRAFT_1216126</name>
</gene>
<keyword evidence="3" id="KW-1185">Reference proteome</keyword>
<evidence type="ECO:0000313" key="2">
    <source>
        <dbReference type="EMBL" id="KAJ7645011.1"/>
    </source>
</evidence>
<organism evidence="2 3">
    <name type="scientific">Mycena rosella</name>
    <name type="common">Pink bonnet</name>
    <name type="synonym">Agaricus rosellus</name>
    <dbReference type="NCBI Taxonomy" id="1033263"/>
    <lineage>
        <taxon>Eukaryota</taxon>
        <taxon>Fungi</taxon>
        <taxon>Dikarya</taxon>
        <taxon>Basidiomycota</taxon>
        <taxon>Agaricomycotina</taxon>
        <taxon>Agaricomycetes</taxon>
        <taxon>Agaricomycetidae</taxon>
        <taxon>Agaricales</taxon>
        <taxon>Marasmiineae</taxon>
        <taxon>Mycenaceae</taxon>
        <taxon>Mycena</taxon>
    </lineage>
</organism>
<proteinExistence type="predicted"/>
<dbReference type="AlphaFoldDB" id="A0AAD7CER2"/>
<protein>
    <submittedName>
        <fullName evidence="2">Uncharacterized protein</fullName>
    </submittedName>
</protein>
<dbReference type="EMBL" id="JARKIE010000404">
    <property type="protein sequence ID" value="KAJ7645011.1"/>
    <property type="molecule type" value="Genomic_DNA"/>
</dbReference>
<feature type="chain" id="PRO_5042066193" evidence="1">
    <location>
        <begin position="19"/>
        <end position="189"/>
    </location>
</feature>
<keyword evidence="1" id="KW-0732">Signal</keyword>